<reference evidence="2 3" key="1">
    <citation type="submission" date="2023-07" db="EMBL/GenBank/DDBJ databases">
        <title>Sorghum-associated microbial communities from plants grown in Nebraska, USA.</title>
        <authorList>
            <person name="Schachtman D."/>
        </authorList>
    </citation>
    <scope>NUCLEOTIDE SEQUENCE [LARGE SCALE GENOMIC DNA]</scope>
    <source>
        <strain evidence="2 3">BE211</strain>
    </source>
</reference>
<feature type="region of interest" description="Disordered" evidence="1">
    <location>
        <begin position="40"/>
        <end position="76"/>
    </location>
</feature>
<comment type="caution">
    <text evidence="2">The sequence shown here is derived from an EMBL/GenBank/DDBJ whole genome shotgun (WGS) entry which is preliminary data.</text>
</comment>
<keyword evidence="3" id="KW-1185">Reference proteome</keyword>
<proteinExistence type="predicted"/>
<evidence type="ECO:0000256" key="1">
    <source>
        <dbReference type="SAM" id="MobiDB-lite"/>
    </source>
</evidence>
<dbReference type="Proteomes" id="UP001258181">
    <property type="component" value="Unassembled WGS sequence"/>
</dbReference>
<protein>
    <submittedName>
        <fullName evidence="2">Uncharacterized protein</fullName>
    </submittedName>
</protein>
<evidence type="ECO:0000313" key="2">
    <source>
        <dbReference type="EMBL" id="MDR7071413.1"/>
    </source>
</evidence>
<evidence type="ECO:0000313" key="3">
    <source>
        <dbReference type="Proteomes" id="UP001258181"/>
    </source>
</evidence>
<dbReference type="EMBL" id="JAVDWA010000001">
    <property type="protein sequence ID" value="MDR7071413.1"/>
    <property type="molecule type" value="Genomic_DNA"/>
</dbReference>
<accession>A0ABU1TW37</accession>
<dbReference type="RefSeq" id="WP_310255982.1">
    <property type="nucleotide sequence ID" value="NZ_JAVDWA010000001.1"/>
</dbReference>
<gene>
    <name evidence="2" type="ORF">J2X07_000388</name>
</gene>
<sequence length="76" mass="8463">MKSITVNLEYDERVLHEGLEVESKLEEQLYGTGFQLISIKHEPSKEVEKQPVKPDKDSTSAGGQSSPPQSPPNKQN</sequence>
<feature type="compositionally biased region" description="Basic and acidic residues" evidence="1">
    <location>
        <begin position="40"/>
        <end position="58"/>
    </location>
</feature>
<organism evidence="2 3">
    <name type="scientific">Fictibacillus barbaricus</name>
    <dbReference type="NCBI Taxonomy" id="182136"/>
    <lineage>
        <taxon>Bacteria</taxon>
        <taxon>Bacillati</taxon>
        <taxon>Bacillota</taxon>
        <taxon>Bacilli</taxon>
        <taxon>Bacillales</taxon>
        <taxon>Fictibacillaceae</taxon>
        <taxon>Fictibacillus</taxon>
    </lineage>
</organism>
<name>A0ABU1TW37_9BACL</name>